<feature type="domain" description="Plasmodium falciparum erythrocyte membrane protein 1 acidic terminal segment" evidence="4">
    <location>
        <begin position="4187"/>
        <end position="4597"/>
    </location>
</feature>
<evidence type="ECO:0000259" key="3">
    <source>
        <dbReference type="Pfam" id="PF05424"/>
    </source>
</evidence>
<dbReference type="SUPFAM" id="SSF140924">
    <property type="entry name" value="Duffy binding domain-like"/>
    <property type="match status" value="10"/>
</dbReference>
<evidence type="ECO:0000259" key="2">
    <source>
        <dbReference type="Pfam" id="PF03011"/>
    </source>
</evidence>
<dbReference type="Pfam" id="PF15445">
    <property type="entry name" value="ATS"/>
    <property type="match status" value="1"/>
</dbReference>
<dbReference type="InterPro" id="IPR042202">
    <property type="entry name" value="Duffy-ag-bd_sf"/>
</dbReference>
<evidence type="ECO:0000313" key="6">
    <source>
        <dbReference type="EMBL" id="SOV11096.1"/>
    </source>
</evidence>
<dbReference type="EMBL" id="LT969426">
    <property type="protein sequence ID" value="SOV11096.1"/>
    <property type="molecule type" value="Genomic_DNA"/>
</dbReference>
<dbReference type="InterPro" id="IPR044932">
    <property type="entry name" value="PfEMP1_ATS_sf"/>
</dbReference>
<name>A0ABY1UI61_9APIC</name>
<dbReference type="Gene3D" id="1.20.1310.20">
    <property type="entry name" value="Duffy-antigen binding domain"/>
    <property type="match status" value="9"/>
</dbReference>
<feature type="compositionally biased region" description="Low complexity" evidence="1">
    <location>
        <begin position="1894"/>
        <end position="1906"/>
    </location>
</feature>
<feature type="domain" description="Duffy-antigen binding" evidence="3">
    <location>
        <begin position="2585"/>
        <end position="2774"/>
    </location>
</feature>
<dbReference type="InterPro" id="IPR054595">
    <property type="entry name" value="DBL_C"/>
</dbReference>
<dbReference type="Pfam" id="PF22672">
    <property type="entry name" value="DBL_C"/>
    <property type="match status" value="3"/>
</dbReference>
<evidence type="ECO:0000313" key="7">
    <source>
        <dbReference type="Proteomes" id="UP000831156"/>
    </source>
</evidence>
<feature type="domain" description="Duffy-antigen binding" evidence="3">
    <location>
        <begin position="551"/>
        <end position="733"/>
    </location>
</feature>
<evidence type="ECO:0000256" key="1">
    <source>
        <dbReference type="SAM" id="MobiDB-lite"/>
    </source>
</evidence>
<accession>A0ABY1UI61</accession>
<evidence type="ECO:0000259" key="5">
    <source>
        <dbReference type="Pfam" id="PF22672"/>
    </source>
</evidence>
<feature type="compositionally biased region" description="Basic and acidic residues" evidence="1">
    <location>
        <begin position="4143"/>
        <end position="4157"/>
    </location>
</feature>
<reference evidence="6" key="1">
    <citation type="submission" date="2016-09" db="EMBL/GenBank/DDBJ databases">
        <authorList>
            <consortium name="Pathogen Informatics"/>
            <person name="Sun Q."/>
            <person name="Inoue M."/>
        </authorList>
    </citation>
    <scope>NUCLEOTIDE SEQUENCE</scope>
</reference>
<dbReference type="Proteomes" id="UP000831156">
    <property type="component" value="Chromosome 3"/>
</dbReference>
<feature type="region of interest" description="Disordered" evidence="1">
    <location>
        <begin position="3696"/>
        <end position="3729"/>
    </location>
</feature>
<dbReference type="InterPro" id="IPR029211">
    <property type="entry name" value="PfEMP1_ATS"/>
</dbReference>
<feature type="domain" description="Duffy-binding-like" evidence="5">
    <location>
        <begin position="2416"/>
        <end position="2488"/>
    </location>
</feature>
<gene>
    <name evidence="6" type="ORF">PGABG01_0323300</name>
</gene>
<protein>
    <submittedName>
        <fullName evidence="6">Erythrocyte membrane protein 1, PfEMP1, putative</fullName>
    </submittedName>
</protein>
<feature type="region of interest" description="Disordered" evidence="1">
    <location>
        <begin position="1894"/>
        <end position="1962"/>
    </location>
</feature>
<feature type="domain" description="Duffy-antigen binding" evidence="3">
    <location>
        <begin position="3068"/>
        <end position="3230"/>
    </location>
</feature>
<feature type="compositionally biased region" description="Polar residues" evidence="1">
    <location>
        <begin position="1951"/>
        <end position="1962"/>
    </location>
</feature>
<dbReference type="Pfam" id="PF05424">
    <property type="entry name" value="Duffy_binding"/>
    <property type="match status" value="8"/>
</dbReference>
<feature type="domain" description="Duffy-antigen binding" evidence="3">
    <location>
        <begin position="3773"/>
        <end position="3912"/>
    </location>
</feature>
<sequence length="4608" mass="531859">MGSRGSKFRDETLQKYKDIIGDKATSWGYGEYIHFLMNEIKNKSWDNLKYDTFLKEKGWDDNTLEVTVDKICAWEKVQQDIFRAVMDDYSTTAFTWEEKAKDLLIQARKEHFSGQTCDIFNENLYDESDKRIIKPKTVCDSHIIKGLCIPQRRKNFDLKNLNDTLYDILSSKDEQYYQINAKSALPVAIGGLANQVKNGIVDLKTKHFKTNEEICTLMRRIYADAKDLFNTKDIYDNKLSINVQCMLKNISKYLKDDNSIDTLMKKYFKDEVEKKLNEEHVYEDDNKKSPCNLDHSYYIQTPQCLRFLEEWIDDFIKEKERFETNIKEICLEGKSKVSTLIDGKQLKIPCEKYCYEYNRLLNQGKTCYNSYLTECKKNLMEHHVNYNNEETAIAEISTLKKKIIKNYNCVKDCGKYGSEKLDPFFDPNILSQHETFCCGCINNPSDIKKVFGKKDKESSYIDAVLNKLKMCASKDEKLDGAKYGKIKTDSGKVTDICMIHYTDSFLRGRNTCSGLPCVNNIKKGKSWICDSKFGNFGEHLKNGWTDGTISACLPPRTQQLCLGRIYSNSCTRSGIDKINTNEQLLNELIIAARFESAQLYNTYIIHDKTKNRSYEEKMKRLCNAAKYSFADLGDIVKGTSIWESNDAIAMETNLRTIFAKIHKTFYYQNQQKYEDKDNDGTYKKLREVWWNTNRQHIWKALVCGIKNVSGRSPITCIKEGEPPNIDYMPQFLRFLEEWSQYLCEEQKEKLNDVQSSCNICKGNANKCSSKNGNECKKCDNACTKYRTFMFNSEEEYKKQKNKYTSEIDKYLKNINKNSNNPKYINDKFYNLIKRHYKNISYYLNERLNKDNNNCGFENNKHIDFNNENKSFKEIPEGYEKACNCKDPSRDTKSDKNVKVSLKANLEKSACMLDKKDNVYDKRGTVCNNSKSAGKDKNWQCNLSDTGFKLKNGWNKGNNDKGACLPPRTQEICLANLSKEDLKSKIHEKSNDGNVKNTKLLTEISLAAKHEGALLWEWYKNNPLLACMKLRNSYADYADLVKGTSIWENNNSKRAEDNIGNILKDIFNDKLASEYKGDINKLKEDWWEANKQDVWNAMTCGIPEYATFVIPNKPTNGGGIEYNVTGKCGYSHELPDDDEIPQFLRWFKEWSSDFCSEKNKYDINNAFVNTIEEDKNILSMCKGCSTSGTDCLSTYDKSNYRSSYVTCATCKKTCNEYTEWIKNQKLEFYKQKNKYDDLMSKAKDFIGNNHNSNVDVSLRKMYEYLKNPKDPNSKEPDQYLQSNVLETQCSKNVDVDFTKIDNTFNEKHKYCRTCDKQPHLKKIFPNLNFTEDGIDDNYPGHKATGKDVRPSIKPNTPVKPTESTTTQEKTDNINIDNSKGIICTGVKELSMVNDSEVDICMPYDYELDGSGLNKQNRKKYMISHIPTIECKNSVFHNNKKGGCGNGCPCKTEKPNNKKWKWTEAQHNSSKAGLKKDKNYANTIGVPPRTQVLCFGNIHAEGCENDVSKINDNYQLLTEWVIAAKIEGENLKKQHNGDSNKLKKALGYSYADIGDLIKGTSIWQNKWTQKLETNLNKWFKIIFKDHIQQKGQTTNSDKYPSDLTLLREVWWNTNKGYIWHSLVTGAKSSNSSNELLDNIEKENQITDYIPQFLRFAQEWVEHFCEKRKDFADNVVSKCNTCKAESDDYHSKNTIDSKKVKGRPDGGSNGQNIYKGEGGNCWMDKNPSGENSNECTSCKDMCDKYTKFVQGTADNDAEGKTWRERWQQMDKKYRELIEKYKNQNGTEVKSKCKTEDDCVQPTEAGIFKYLYDNGVSTLSSYMNFLLKDSNCGEDKPKWVPTIVASDTSGKSGSNIYPQPLDDKPSGYKYACECRIPSREELCDDNQLYRNRWECGTTTSGTSGSANTSGEQVQSRKKRSATTNRSYDSTIENGGEDIKKKKRTVRSIDEGKGNLQVSFGGNTSSAQKTGFSTDSAVVGATNSSQKYQLCHFKHGEINQNDSNKSKNLNPGGKKLSDDDIQFFNLFDAWYKGTQNQLYNNWNKINNDCNIEENMEKISTSNIVSMVPEKCVNCRDNCECYKLWVKYLEHQWKIQQNNYQKFEENKEDSNELPLSHYLFARCWEEYFGKNLSEKMNNVNHSTDDPLIDLSIERCGEKPDESKTKFEEKIQRAKKKTNECDARERKCKAEQKIDLNCHGINSSFINCPGKTYDDIDKKKKNNETVKKWLCEDNSAYLKPGACVPPRTQTLCVANMYDSLTKQVKLENSEGDLEKRLKAAMKKETENLYQYYKDQKAIISQYSGDQNSSGPPDVNGLPKNFCKAAERTYNDFKHMVIGDIPWKPPSFSQIHNKIEQILKRNKDSTSTTQSTTPEDWWNKNEYEFWDAIKCGIQTKHGNGATGNECGRHPPNDTDDPFVWWFKEWAQQFCIERQKKIDAINNTCDSSADKRCEKGNGGINKTLKDGCKEKCEDYKNFIEDKKDQWTQQKSKYERENPGKFAHELLGHDYPECVGANFENIFGDTTTISGASGKPSASGSTSGYGDAGDICSCTDQIYNCKGSDSSTCRDKSGHTVSWRTHLLKTGKHNKKLEGVYAPPRRQKLCLANLHPINFGKGQSTNIEKKKMTLLNSLQIVAEREAYFLWKYYHPNSSTSTTAGTADTNEDKRACCAIRSSFFDIGDIVKGTDLWDDASKKYIDKTLNDLFKQELEDKEKTKKKKDISKNKQMYSDPISYARKTWWEEKRNSVWDAMQCGVKNAITKLKGKSEQVGDNDLPQCMKDENGKRTFYLFATPQFVRWLKEWTQQFCEEYKTYFGDVVKKCGSSAGNNDCNDKSNNECKEACTKYNDWITSKKTEWNGMKNYYDTIIRTGKSSDQSPDGTDYHAINQRTVIDYLNQTCKTPIDGTKSCCFCENIGKENTSVSTSSKFPKSNNINDKPLEHIDSVMLKNDEKYNKYNSRCTGCYIQHIKDQIKAIEDMLKQKRKTEDEEAKDKYAFDCDNSDQTGKDDELCRKLTDGGNIEEAQKLKVPFNPDEKKRNQNKENDGMNCGGIPSDTNDIKWVGQKDHYKWLPNLDKNIYVSPRRQKLCYNGLDGSKTEHELRYKLLRGAANEGYNLGIKYNDYKNHYGVKPCKALEYSFRDYYNIIMGTDHLEDQGEGTDKSIKESLQNLKVSKGTSTKDHDKRKQFWEQNKDCLWKIMKCGYEKGKANASNNSNVPQLKSQEGGGINNECDMPDTNNNDQFLSWMQEWYDDYCNIRKMLKSEVENNCKGNGQYFNCEKCPTSCDKYKDYMNKKKQEWDAQKNYYSEKKNGTTRGYDKDDAKDYLKNHITFTCGDPSSGTNTVETNITALQQTPKYDVDSHCGCKKYIDESEYNRISGGTNCEGLKKAAESNKIKWDNSDGGLSYLKGTPFNKDLISPNVYLPPRKQKLCFQDLDNRKFTTTQDLRQQLMKVAAIEGYNLGEYYKAKNGSGGKDKDNYSYDVEPCNAMKYSFLDLRDIILGYDMVENDDTETGKKIKQIIHNAGTPGSDKRRTFWKDNKDCVWNAMKCGYQKSGATTLTNCDTIPSETEYPIGDTRDSGKNYQFLRWFAEWAEDFCIKQKKELEKLQKHCPFNKCEDASRVQKDQCLNACGNYRRFINNWKPQYKRQNIMYEGLPDTITLITNKEAPQFFTDNFKVECLYFNDKNRTTIDKVFPYHPKGYEEKCKCTNTPPNTHPSGHSSNNDTIQPSGGAQPQPPKQDEFKEFETCPIVKTNIDICNKYNRNRICGKKKNSILIEHWYGKDMLIPPRRRNLCLQNITRKHYYKSRDGKNKFKLDLISAAMSEASFLTKNYNDKNEALQAIKYTFADIGDIIKGTDMMEDFVFKDIKGKLEKVLDSSKNDPKKSEDWWEKNKKHIWHAMLCGYKNAGGTITYRDCMLPQEETEDQFLRWLKEWGTQACKEKKSKASDVLEKCNISDLKELKQINQIVFADCKYATDAYMQWIYNGRVSWKFLSNKYKNDKEKKKDTTYKSIPYKTAKDYMDIRCYDCDCNLDDFDEVYNEGKISQVDKMLKTIDKAKRDLPNGGWGIYWGEWKSPSWPEFELPQIALPKISWEWIHSFDSVFENVLDEIKKGAQSIDSVISSVKSAMEKNADDAKSILDKLFELGKLTIDTLENTKEKEHTPKEKIPKNPQSEPDSGTPFLPPQSDQPINTDILNTTLPVGISFALGSIALLYYLKKKPKLGPTKLFRVLDIPQNDYGIPDETSTNRYVPYGQYKGKTYIYVEHDDDSKDDKYMFTSDTTDVTSSESEYEEVDINDIYPYKSPKYKTLIEVVLKPSTNNNVQDNYTDDVKDNSDKPTDKFTDEEWNQLKQDFISQYLQNIGPDVQLNNELQSDNIPKHIQPDIIHNNMEEKPFITQIQDRKLYSDDNEIIYNIDWNVPKNISTNTTDDSKYVSNDQYTGIDLINDSLNSGNDIYDELLKRKENELYGTKHTKNTSTNRVAKQIVGDPISNQIDLFHKWLDRHRNMCKTWNNKEEMLSKLNEEWNKENKEHIFRIPLNDNDINKNNDETYNMINENTNELNAITSLEDFASTNIPYSDLITQNNDSQRQNLRTNISMDIHFDENNNITREDQLENMYNF</sequence>
<organism evidence="6 7">
    <name type="scientific">Plasmodium gaboni</name>
    <dbReference type="NCBI Taxonomy" id="647221"/>
    <lineage>
        <taxon>Eukaryota</taxon>
        <taxon>Sar</taxon>
        <taxon>Alveolata</taxon>
        <taxon>Apicomplexa</taxon>
        <taxon>Aconoidasida</taxon>
        <taxon>Haemosporida</taxon>
        <taxon>Plasmodiidae</taxon>
        <taxon>Plasmodium</taxon>
        <taxon>Plasmodium (Laverania)</taxon>
    </lineage>
</organism>
<feature type="region of interest" description="Disordered" evidence="1">
    <location>
        <begin position="1341"/>
        <end position="1367"/>
    </location>
</feature>
<feature type="domain" description="Duffy-antigen binding" evidence="3">
    <location>
        <begin position="2234"/>
        <end position="2407"/>
    </location>
</feature>
<dbReference type="Gene3D" id="1.20.58.830">
    <property type="match status" value="10"/>
</dbReference>
<evidence type="ECO:0000259" key="4">
    <source>
        <dbReference type="Pfam" id="PF15445"/>
    </source>
</evidence>
<keyword evidence="7" id="KW-1185">Reference proteome</keyword>
<proteinExistence type="predicted"/>
<dbReference type="InterPro" id="IPR004258">
    <property type="entry name" value="DBL"/>
</dbReference>
<feature type="domain" description="Duffy-antigen binding" evidence="3">
    <location>
        <begin position="961"/>
        <end position="1144"/>
    </location>
</feature>
<feature type="compositionally biased region" description="Polar residues" evidence="1">
    <location>
        <begin position="3696"/>
        <end position="3721"/>
    </location>
</feature>
<feature type="compositionally biased region" description="Polar residues" evidence="1">
    <location>
        <begin position="1917"/>
        <end position="1928"/>
    </location>
</feature>
<feature type="domain" description="Duffy-antigen binding" evidence="3">
    <location>
        <begin position="1484"/>
        <end position="1652"/>
    </location>
</feature>
<feature type="domain" description="Duffy-binding-like" evidence="5">
    <location>
        <begin position="1148"/>
        <end position="1306"/>
    </location>
</feature>
<dbReference type="Gene3D" id="1.10.1900.40">
    <property type="entry name" value="Acidic terminal segments, variant surface antigen of PfEMP1"/>
    <property type="match status" value="2"/>
</dbReference>
<feature type="region of interest" description="Disordered" evidence="1">
    <location>
        <begin position="4143"/>
        <end position="4175"/>
    </location>
</feature>
<feature type="domain" description="Duffy-antigen binding" evidence="3">
    <location>
        <begin position="3410"/>
        <end position="3555"/>
    </location>
</feature>
<feature type="domain" description="Duffy-binding-like" evidence="2">
    <location>
        <begin position="3232"/>
        <end position="3318"/>
    </location>
</feature>
<dbReference type="Pfam" id="PF03011">
    <property type="entry name" value="PFEMP"/>
    <property type="match status" value="1"/>
</dbReference>
<dbReference type="InterPro" id="IPR008602">
    <property type="entry name" value="Duffy-antigen-binding"/>
</dbReference>
<feature type="domain" description="Duffy-binding-like" evidence="5">
    <location>
        <begin position="737"/>
        <end position="873"/>
    </location>
</feature>